<dbReference type="STRING" id="6265.A0A0B2VBL6"/>
<keyword evidence="3" id="KW-0788">Thiol protease</keyword>
<keyword evidence="2" id="KW-0378">Hydrolase</keyword>
<dbReference type="PANTHER" id="PTHR46143:SF1">
    <property type="entry name" value="CALPAIN-7"/>
    <property type="match status" value="1"/>
</dbReference>
<comment type="caution">
    <text evidence="6">The sequence shown here is derived from an EMBL/GenBank/DDBJ whole genome shotgun (WGS) entry which is preliminary data.</text>
</comment>
<reference evidence="6 7" key="1">
    <citation type="submission" date="2014-11" db="EMBL/GenBank/DDBJ databases">
        <title>Genetic blueprint of the zoonotic pathogen Toxocara canis.</title>
        <authorList>
            <person name="Zhu X.-Q."/>
            <person name="Korhonen P.K."/>
            <person name="Cai H."/>
            <person name="Young N.D."/>
            <person name="Nejsum P."/>
            <person name="von Samson-Himmelstjerna G."/>
            <person name="Boag P.R."/>
            <person name="Tan P."/>
            <person name="Li Q."/>
            <person name="Min J."/>
            <person name="Yang Y."/>
            <person name="Wang X."/>
            <person name="Fang X."/>
            <person name="Hall R.S."/>
            <person name="Hofmann A."/>
            <person name="Sternberg P.W."/>
            <person name="Jex A.R."/>
            <person name="Gasser R.B."/>
        </authorList>
    </citation>
    <scope>NUCLEOTIDE SEQUENCE [LARGE SCALE GENOMIC DNA]</scope>
    <source>
        <strain evidence="6">PN_DK_2014</strain>
    </source>
</reference>
<dbReference type="InterPro" id="IPR051297">
    <property type="entry name" value="PalB/RIM13"/>
</dbReference>
<evidence type="ECO:0000259" key="5">
    <source>
        <dbReference type="SMART" id="SM00720"/>
    </source>
</evidence>
<dbReference type="Proteomes" id="UP000031036">
    <property type="component" value="Unassembled WGS sequence"/>
</dbReference>
<proteinExistence type="predicted"/>
<evidence type="ECO:0000256" key="4">
    <source>
        <dbReference type="SAM" id="MobiDB-lite"/>
    </source>
</evidence>
<evidence type="ECO:0000256" key="3">
    <source>
        <dbReference type="ARBA" id="ARBA00022807"/>
    </source>
</evidence>
<gene>
    <name evidence="6" type="primary">CAPN7</name>
    <name evidence="6" type="ORF">Tcan_16071</name>
</gene>
<evidence type="ECO:0000313" key="7">
    <source>
        <dbReference type="Proteomes" id="UP000031036"/>
    </source>
</evidence>
<accession>A0A0B2VBL6</accession>
<name>A0A0B2VBL6_TOXCA</name>
<dbReference type="AlphaFoldDB" id="A0A0B2VBL6"/>
<organism evidence="6 7">
    <name type="scientific">Toxocara canis</name>
    <name type="common">Canine roundworm</name>
    <dbReference type="NCBI Taxonomy" id="6265"/>
    <lineage>
        <taxon>Eukaryota</taxon>
        <taxon>Metazoa</taxon>
        <taxon>Ecdysozoa</taxon>
        <taxon>Nematoda</taxon>
        <taxon>Chromadorea</taxon>
        <taxon>Rhabditida</taxon>
        <taxon>Spirurina</taxon>
        <taxon>Ascaridomorpha</taxon>
        <taxon>Ascaridoidea</taxon>
        <taxon>Toxocaridae</taxon>
        <taxon>Toxocara</taxon>
    </lineage>
</organism>
<feature type="region of interest" description="Disordered" evidence="4">
    <location>
        <begin position="106"/>
        <end position="125"/>
    </location>
</feature>
<feature type="domain" description="Peptidase C2 calpain" evidence="5">
    <location>
        <begin position="5"/>
        <end position="117"/>
    </location>
</feature>
<dbReference type="PANTHER" id="PTHR46143">
    <property type="entry name" value="CALPAIN-7"/>
    <property type="match status" value="1"/>
</dbReference>
<dbReference type="GO" id="GO:0006508">
    <property type="term" value="P:proteolysis"/>
    <property type="evidence" value="ECO:0007669"/>
    <property type="project" value="UniProtKB-KW"/>
</dbReference>
<evidence type="ECO:0000256" key="2">
    <source>
        <dbReference type="ARBA" id="ARBA00022801"/>
    </source>
</evidence>
<protein>
    <submittedName>
        <fullName evidence="6">Calpain-7</fullName>
    </submittedName>
</protein>
<dbReference type="OrthoDB" id="167576at2759"/>
<evidence type="ECO:0000256" key="1">
    <source>
        <dbReference type="ARBA" id="ARBA00022670"/>
    </source>
</evidence>
<keyword evidence="7" id="KW-1185">Reference proteome</keyword>
<dbReference type="Gene3D" id="2.60.120.380">
    <property type="match status" value="1"/>
</dbReference>
<dbReference type="InterPro" id="IPR022683">
    <property type="entry name" value="Calpain_III"/>
</dbReference>
<dbReference type="EMBL" id="JPKZ01002010">
    <property type="protein sequence ID" value="KHN78854.1"/>
    <property type="molecule type" value="Genomic_DNA"/>
</dbReference>
<sequence>MDAVLWNAVWFIGITRYTDCSRTVYRNNPIYHISLDEGSDENEIFIELKGPKQYSVGFEVKQVSSPRNKPFERRDSGAFRPGYTVLALESVPAGVYSIQPMTFLKDQEGPEASNDCQNPADRWRL</sequence>
<keyword evidence="1" id="KW-0645">Protease</keyword>
<dbReference type="SUPFAM" id="SSF49758">
    <property type="entry name" value="Calpain large subunit, middle domain (domain III)"/>
    <property type="match status" value="1"/>
</dbReference>
<dbReference type="GO" id="GO:0004197">
    <property type="term" value="F:cysteine-type endopeptidase activity"/>
    <property type="evidence" value="ECO:0007669"/>
    <property type="project" value="TreeGrafter"/>
</dbReference>
<dbReference type="InterPro" id="IPR036213">
    <property type="entry name" value="Calpain_III_sf"/>
</dbReference>
<dbReference type="SMART" id="SM00720">
    <property type="entry name" value="calpain_III"/>
    <property type="match status" value="1"/>
</dbReference>
<evidence type="ECO:0000313" key="6">
    <source>
        <dbReference type="EMBL" id="KHN78854.1"/>
    </source>
</evidence>